<dbReference type="Pfam" id="PF07876">
    <property type="entry name" value="Dabb"/>
    <property type="match status" value="2"/>
</dbReference>
<dbReference type="InterPro" id="IPR011008">
    <property type="entry name" value="Dimeric_a/b-barrel"/>
</dbReference>
<dbReference type="InterPro" id="IPR013097">
    <property type="entry name" value="Dabb"/>
</dbReference>
<gene>
    <name evidence="2" type="ORF">E6H00_02615</name>
</gene>
<reference evidence="2 3" key="1">
    <citation type="journal article" date="2019" name="Nat. Microbiol.">
        <title>Mediterranean grassland soil C-N compound turnover is dependent on rainfall and depth, and is mediated by genomically divergent microorganisms.</title>
        <authorList>
            <person name="Diamond S."/>
            <person name="Andeer P.F."/>
            <person name="Li Z."/>
            <person name="Crits-Christoph A."/>
            <person name="Burstein D."/>
            <person name="Anantharaman K."/>
            <person name="Lane K.R."/>
            <person name="Thomas B.C."/>
            <person name="Pan C."/>
            <person name="Northen T.R."/>
            <person name="Banfield J.F."/>
        </authorList>
    </citation>
    <scope>NUCLEOTIDE SEQUENCE [LARGE SCALE GENOMIC DNA]</scope>
    <source>
        <strain evidence="2">NP_3</strain>
    </source>
</reference>
<feature type="domain" description="Stress-response A/B barrel" evidence="1">
    <location>
        <begin position="8"/>
        <end position="102"/>
    </location>
</feature>
<accession>A0A537K9Q0</accession>
<dbReference type="Proteomes" id="UP000318509">
    <property type="component" value="Unassembled WGS sequence"/>
</dbReference>
<dbReference type="EMBL" id="VBAK01000058">
    <property type="protein sequence ID" value="TMI92480.1"/>
    <property type="molecule type" value="Genomic_DNA"/>
</dbReference>
<dbReference type="SMART" id="SM00886">
    <property type="entry name" value="Dabb"/>
    <property type="match status" value="2"/>
</dbReference>
<dbReference type="PROSITE" id="PS51502">
    <property type="entry name" value="S_R_A_B_BARREL"/>
    <property type="match status" value="2"/>
</dbReference>
<evidence type="ECO:0000313" key="3">
    <source>
        <dbReference type="Proteomes" id="UP000318509"/>
    </source>
</evidence>
<evidence type="ECO:0000313" key="2">
    <source>
        <dbReference type="EMBL" id="TMI92480.1"/>
    </source>
</evidence>
<dbReference type="Gene3D" id="3.30.70.100">
    <property type="match status" value="2"/>
</dbReference>
<feature type="domain" description="Stress-response A/B barrel" evidence="1">
    <location>
        <begin position="114"/>
        <end position="207"/>
    </location>
</feature>
<organism evidence="2 3">
    <name type="scientific">Candidatus Segetimicrobium genomatis</name>
    <dbReference type="NCBI Taxonomy" id="2569760"/>
    <lineage>
        <taxon>Bacteria</taxon>
        <taxon>Bacillati</taxon>
        <taxon>Candidatus Sysuimicrobiota</taxon>
        <taxon>Candidatus Sysuimicrobiia</taxon>
        <taxon>Candidatus Sysuimicrobiales</taxon>
        <taxon>Candidatus Segetimicrobiaceae</taxon>
        <taxon>Candidatus Segetimicrobium</taxon>
    </lineage>
</organism>
<name>A0A537K9Q0_9BACT</name>
<evidence type="ECO:0000259" key="1">
    <source>
        <dbReference type="PROSITE" id="PS51502"/>
    </source>
</evidence>
<comment type="caution">
    <text evidence="2">The sequence shown here is derived from an EMBL/GenBank/DDBJ whole genome shotgun (WGS) entry which is preliminary data.</text>
</comment>
<dbReference type="AlphaFoldDB" id="A0A537K9Q0"/>
<proteinExistence type="predicted"/>
<sequence>MTTISPVIRRVVLWRWNERATSEQRLRAKEGLAYIGFASRVEAVDFGEDLGLSGETNYGLALLRDHRDKASWDDYNQDPHHFRVGGFIDTMTREEITARADYPYTGPASVRGRVRHVALYVWRDGIDARSRQEARRTLAALRADCESVYALEIAEDLGWAKTGRADLVLEAHFADEQGAAAFLAHPAYRQASARLASLTRGERTAQIQHRMKSG</sequence>
<protein>
    <recommendedName>
        <fullName evidence="1">Stress-response A/B barrel domain-containing protein</fullName>
    </recommendedName>
</protein>
<dbReference type="SUPFAM" id="SSF54909">
    <property type="entry name" value="Dimeric alpha+beta barrel"/>
    <property type="match status" value="2"/>
</dbReference>